<keyword evidence="3" id="KW-1185">Reference proteome</keyword>
<evidence type="ECO:0000256" key="1">
    <source>
        <dbReference type="SAM" id="MobiDB-lite"/>
    </source>
</evidence>
<protein>
    <submittedName>
        <fullName evidence="2">Uncharacterized protein</fullName>
    </submittedName>
</protein>
<feature type="region of interest" description="Disordered" evidence="1">
    <location>
        <begin position="76"/>
        <end position="95"/>
    </location>
</feature>
<dbReference type="EMBL" id="JABBWK010000153">
    <property type="protein sequence ID" value="KAG1889694.1"/>
    <property type="molecule type" value="Genomic_DNA"/>
</dbReference>
<dbReference type="AlphaFoldDB" id="A0AAD4DRV4"/>
<evidence type="ECO:0000313" key="2">
    <source>
        <dbReference type="EMBL" id="KAG1889694.1"/>
    </source>
</evidence>
<sequence length="161" mass="17873">MANEMGSRYQCDNSFSLSVDSTLSGHNSDMICLPSVDILRHDNLSSIIICTEPSLEPRKSYNITDHLDDTLVEYTPDQSIPENHSAVDQWSSPNPGYMGSSPASFDYIEEQFGRGHQYELPPAELTPSRLRTKLKATMQDTGIVKDASARCQAYQNPSAEP</sequence>
<dbReference type="GeneID" id="64662935"/>
<organism evidence="2 3">
    <name type="scientific">Suillus fuscotomentosus</name>
    <dbReference type="NCBI Taxonomy" id="1912939"/>
    <lineage>
        <taxon>Eukaryota</taxon>
        <taxon>Fungi</taxon>
        <taxon>Dikarya</taxon>
        <taxon>Basidiomycota</taxon>
        <taxon>Agaricomycotina</taxon>
        <taxon>Agaricomycetes</taxon>
        <taxon>Agaricomycetidae</taxon>
        <taxon>Boletales</taxon>
        <taxon>Suillineae</taxon>
        <taxon>Suillaceae</taxon>
        <taxon>Suillus</taxon>
    </lineage>
</organism>
<comment type="caution">
    <text evidence="2">The sequence shown here is derived from an EMBL/GenBank/DDBJ whole genome shotgun (WGS) entry which is preliminary data.</text>
</comment>
<dbReference type="RefSeq" id="XP_041217555.1">
    <property type="nucleotide sequence ID" value="XM_041368637.1"/>
</dbReference>
<dbReference type="Proteomes" id="UP001195769">
    <property type="component" value="Unassembled WGS sequence"/>
</dbReference>
<evidence type="ECO:0000313" key="3">
    <source>
        <dbReference type="Proteomes" id="UP001195769"/>
    </source>
</evidence>
<name>A0AAD4DRV4_9AGAM</name>
<reference evidence="2" key="1">
    <citation type="journal article" date="2020" name="New Phytol.">
        <title>Comparative genomics reveals dynamic genome evolution in host specialist ectomycorrhizal fungi.</title>
        <authorList>
            <person name="Lofgren L.A."/>
            <person name="Nguyen N.H."/>
            <person name="Vilgalys R."/>
            <person name="Ruytinx J."/>
            <person name="Liao H.L."/>
            <person name="Branco S."/>
            <person name="Kuo A."/>
            <person name="LaButti K."/>
            <person name="Lipzen A."/>
            <person name="Andreopoulos W."/>
            <person name="Pangilinan J."/>
            <person name="Riley R."/>
            <person name="Hundley H."/>
            <person name="Na H."/>
            <person name="Barry K."/>
            <person name="Grigoriev I.V."/>
            <person name="Stajich J.E."/>
            <person name="Kennedy P.G."/>
        </authorList>
    </citation>
    <scope>NUCLEOTIDE SEQUENCE</scope>
    <source>
        <strain evidence="2">FC203</strain>
    </source>
</reference>
<feature type="compositionally biased region" description="Polar residues" evidence="1">
    <location>
        <begin position="76"/>
        <end position="94"/>
    </location>
</feature>
<accession>A0AAD4DRV4</accession>
<gene>
    <name evidence="2" type="ORF">F5891DRAFT_1198465</name>
</gene>
<proteinExistence type="predicted"/>